<reference evidence="1 2" key="2">
    <citation type="journal article" date="2011" name="J. Bacteriol.">
        <title>Complete genome sequences for the anaerobic, extremely thermophilic plant biomass-degrading bacteria Caldicellulosiruptor hydrothermalis, Caldicellulosiruptor kristjanssonii, Caldicellulosiruptor kronotskyensis, Caldicellulosiruptor owensenis, and Caldicellulosiruptor lactoaceticus.</title>
        <authorList>
            <person name="Blumer-Schuette S.E."/>
            <person name="Ozdemir I."/>
            <person name="Mistry D."/>
            <person name="Lucas S."/>
            <person name="Lapidus A."/>
            <person name="Cheng J.F."/>
            <person name="Goodwin L.A."/>
            <person name="Pitluck S."/>
            <person name="Land M.L."/>
            <person name="Hauser L.J."/>
            <person name="Woyke T."/>
            <person name="Mikhailova N."/>
            <person name="Pati A."/>
            <person name="Kyrpides N.C."/>
            <person name="Ivanova N."/>
            <person name="Detter J.C."/>
            <person name="Walston-Davenport K."/>
            <person name="Han S."/>
            <person name="Adams M.W."/>
            <person name="Kelly R.M."/>
        </authorList>
    </citation>
    <scope>NUCLEOTIDE SEQUENCE [LARGE SCALE GENOMIC DNA]</scope>
    <source>
        <strain evidence="2">DSM 18902 / VKM B-2412 / 2002</strain>
    </source>
</reference>
<dbReference type="InterPro" id="IPR016155">
    <property type="entry name" value="Mopterin_synth/thiamin_S_b"/>
</dbReference>
<dbReference type="InterPro" id="IPR003749">
    <property type="entry name" value="ThiS/MoaD-like"/>
</dbReference>
<gene>
    <name evidence="1" type="ordered locus">Calkro_2260</name>
</gene>
<reference key="1">
    <citation type="submission" date="2010-11" db="EMBL/GenBank/DDBJ databases">
        <title>Complete sequence of Caldicellulosiruptor kronotskyensis 2002.</title>
        <authorList>
            <consortium name="US DOE Joint Genome Institute"/>
            <person name="Lucas S."/>
            <person name="Copeland A."/>
            <person name="Lapidus A."/>
            <person name="Cheng J.-F."/>
            <person name="Bruce D."/>
            <person name="Goodwin L."/>
            <person name="Pitluck S."/>
            <person name="Davenport K."/>
            <person name="Detter J.C."/>
            <person name="Han C."/>
            <person name="Tapia R."/>
            <person name="Land M."/>
            <person name="Hauser L."/>
            <person name="Jeffries C."/>
            <person name="Kyrpides N."/>
            <person name="Ivanova N."/>
            <person name="Mikhailova N."/>
            <person name="Blumer-Schuette S.E."/>
            <person name="Kelly R.M."/>
            <person name="Woyke T."/>
        </authorList>
    </citation>
    <scope>NUCLEOTIDE SEQUENCE</scope>
    <source>
        <strain>2002</strain>
    </source>
</reference>
<keyword evidence="2" id="KW-1185">Reference proteome</keyword>
<dbReference type="InterPro" id="IPR010035">
    <property type="entry name" value="Thi_S"/>
</dbReference>
<accession>E4SH68</accession>
<proteinExistence type="predicted"/>
<organism evidence="1 2">
    <name type="scientific">Caldicellulosiruptor kronotskyensis (strain DSM 18902 / VKM B-2412 / 2002)</name>
    <dbReference type="NCBI Taxonomy" id="632348"/>
    <lineage>
        <taxon>Bacteria</taxon>
        <taxon>Bacillati</taxon>
        <taxon>Bacillota</taxon>
        <taxon>Bacillota incertae sedis</taxon>
        <taxon>Caldicellulosiruptorales</taxon>
        <taxon>Caldicellulosiruptoraceae</taxon>
        <taxon>Caldicellulosiruptor</taxon>
    </lineage>
</organism>
<dbReference type="HOGENOM" id="CLU_174611_3_4_9"/>
<dbReference type="Proteomes" id="UP000006835">
    <property type="component" value="Chromosome"/>
</dbReference>
<dbReference type="SUPFAM" id="SSF54285">
    <property type="entry name" value="MoaD/ThiS"/>
    <property type="match status" value="1"/>
</dbReference>
<dbReference type="AlphaFoldDB" id="E4SH68"/>
<dbReference type="EMBL" id="CP002330">
    <property type="protein sequence ID" value="ADQ47093.1"/>
    <property type="molecule type" value="Genomic_DNA"/>
</dbReference>
<dbReference type="CDD" id="cd00565">
    <property type="entry name" value="Ubl_ThiS"/>
    <property type="match status" value="1"/>
</dbReference>
<dbReference type="Gene3D" id="3.10.20.30">
    <property type="match status" value="1"/>
</dbReference>
<dbReference type="NCBIfam" id="TIGR01683">
    <property type="entry name" value="thiS"/>
    <property type="match status" value="1"/>
</dbReference>
<name>E4SH68_CALK2</name>
<sequence>MKTLTKIYTKSSRSCRQRQLLVLMEVDSLIRINDKEMEFCGNVLELLLSLNLNPQVCAVLVNGEIVKKEMWENFLLKDGDYVEIVSFVGGG</sequence>
<protein>
    <submittedName>
        <fullName evidence="1">Thiamine biosynthesis protein ThiS</fullName>
    </submittedName>
</protein>
<dbReference type="Pfam" id="PF02597">
    <property type="entry name" value="ThiS"/>
    <property type="match status" value="1"/>
</dbReference>
<evidence type="ECO:0000313" key="2">
    <source>
        <dbReference type="Proteomes" id="UP000006835"/>
    </source>
</evidence>
<dbReference type="KEGG" id="ckn:Calkro_2260"/>
<dbReference type="PATRIC" id="fig|632348.3.peg.2378"/>
<evidence type="ECO:0000313" key="1">
    <source>
        <dbReference type="EMBL" id="ADQ47093.1"/>
    </source>
</evidence>
<dbReference type="InterPro" id="IPR012675">
    <property type="entry name" value="Beta-grasp_dom_sf"/>
</dbReference>
<dbReference type="PANTHER" id="PTHR34472:SF1">
    <property type="entry name" value="SULFUR CARRIER PROTEIN THIS"/>
    <property type="match status" value="1"/>
</dbReference>
<dbReference type="PANTHER" id="PTHR34472">
    <property type="entry name" value="SULFUR CARRIER PROTEIN THIS"/>
    <property type="match status" value="1"/>
</dbReference>